<dbReference type="InterPro" id="IPR004244">
    <property type="entry name" value="Transposase_22"/>
</dbReference>
<dbReference type="Gene3D" id="3.30.70.1820">
    <property type="entry name" value="L1 transposable element, RRM domain"/>
    <property type="match status" value="1"/>
</dbReference>
<dbReference type="Proteomes" id="UP001221898">
    <property type="component" value="Unassembled WGS sequence"/>
</dbReference>
<dbReference type="PANTHER" id="PTHR11505">
    <property type="entry name" value="L1 TRANSPOSABLE ELEMENT-RELATED"/>
    <property type="match status" value="1"/>
</dbReference>
<sequence>MKTLIPQLLGIENFPSPLIIERAHRSPTNGQVKRNPNRKRKGDGPRPILIKLLYFQDKVKILSLAREKKELWFDGNRISIYPDYSVALEKKQRAFDPVKRKLRELKLLYVLSYPHTLCVEVDSKKLQFSDHKAAEAEFMPSRNSSMSSPASTNSSID</sequence>
<evidence type="ECO:0000313" key="3">
    <source>
        <dbReference type="Proteomes" id="UP001221898"/>
    </source>
</evidence>
<gene>
    <name evidence="2" type="ORF">AAFF_G00191850</name>
</gene>
<evidence type="ECO:0000256" key="1">
    <source>
        <dbReference type="SAM" id="MobiDB-lite"/>
    </source>
</evidence>
<keyword evidence="3" id="KW-1185">Reference proteome</keyword>
<feature type="region of interest" description="Disordered" evidence="1">
    <location>
        <begin position="25"/>
        <end position="44"/>
    </location>
</feature>
<reference evidence="2" key="1">
    <citation type="journal article" date="2023" name="Science">
        <title>Genome structures resolve the early diversification of teleost fishes.</title>
        <authorList>
            <person name="Parey E."/>
            <person name="Louis A."/>
            <person name="Montfort J."/>
            <person name="Bouchez O."/>
            <person name="Roques C."/>
            <person name="Iampietro C."/>
            <person name="Lluch J."/>
            <person name="Castinel A."/>
            <person name="Donnadieu C."/>
            <person name="Desvignes T."/>
            <person name="Floi Bucao C."/>
            <person name="Jouanno E."/>
            <person name="Wen M."/>
            <person name="Mejri S."/>
            <person name="Dirks R."/>
            <person name="Jansen H."/>
            <person name="Henkel C."/>
            <person name="Chen W.J."/>
            <person name="Zahm M."/>
            <person name="Cabau C."/>
            <person name="Klopp C."/>
            <person name="Thompson A.W."/>
            <person name="Robinson-Rechavi M."/>
            <person name="Braasch I."/>
            <person name="Lecointre G."/>
            <person name="Bobe J."/>
            <person name="Postlethwait J.H."/>
            <person name="Berthelot C."/>
            <person name="Roest Crollius H."/>
            <person name="Guiguen Y."/>
        </authorList>
    </citation>
    <scope>NUCLEOTIDE SEQUENCE</scope>
    <source>
        <strain evidence="2">NC1722</strain>
    </source>
</reference>
<protein>
    <submittedName>
        <fullName evidence="2">Uncharacterized protein</fullName>
    </submittedName>
</protein>
<name>A0AAD7W6J0_9TELE</name>
<organism evidence="2 3">
    <name type="scientific">Aldrovandia affinis</name>
    <dbReference type="NCBI Taxonomy" id="143900"/>
    <lineage>
        <taxon>Eukaryota</taxon>
        <taxon>Metazoa</taxon>
        <taxon>Chordata</taxon>
        <taxon>Craniata</taxon>
        <taxon>Vertebrata</taxon>
        <taxon>Euteleostomi</taxon>
        <taxon>Actinopterygii</taxon>
        <taxon>Neopterygii</taxon>
        <taxon>Teleostei</taxon>
        <taxon>Notacanthiformes</taxon>
        <taxon>Halosauridae</taxon>
        <taxon>Aldrovandia</taxon>
    </lineage>
</organism>
<evidence type="ECO:0000313" key="2">
    <source>
        <dbReference type="EMBL" id="KAJ8385213.1"/>
    </source>
</evidence>
<comment type="caution">
    <text evidence="2">The sequence shown here is derived from an EMBL/GenBank/DDBJ whole genome shotgun (WGS) entry which is preliminary data.</text>
</comment>
<dbReference type="EMBL" id="JAINUG010000256">
    <property type="protein sequence ID" value="KAJ8385213.1"/>
    <property type="molecule type" value="Genomic_DNA"/>
</dbReference>
<accession>A0AAD7W6J0</accession>
<proteinExistence type="predicted"/>
<dbReference type="AlphaFoldDB" id="A0AAD7W6J0"/>